<dbReference type="EMBL" id="JBHUNP010000001">
    <property type="protein sequence ID" value="MFD2649808.1"/>
    <property type="molecule type" value="Genomic_DNA"/>
</dbReference>
<evidence type="ECO:0000259" key="3">
    <source>
        <dbReference type="Pfam" id="PF12804"/>
    </source>
</evidence>
<dbReference type="Proteomes" id="UP001597521">
    <property type="component" value="Unassembled WGS sequence"/>
</dbReference>
<keyword evidence="5" id="KW-1185">Reference proteome</keyword>
<protein>
    <submittedName>
        <fullName evidence="4">Molybdenum cofactor guanylyltransferase</fullName>
    </submittedName>
</protein>
<dbReference type="InterPro" id="IPR025877">
    <property type="entry name" value="MobA-like_NTP_Trfase"/>
</dbReference>
<proteinExistence type="predicted"/>
<keyword evidence="1" id="KW-0808">Transferase</keyword>
<dbReference type="PANTHER" id="PTHR19136">
    <property type="entry name" value="MOLYBDENUM COFACTOR GUANYLYLTRANSFERASE"/>
    <property type="match status" value="1"/>
</dbReference>
<evidence type="ECO:0000313" key="4">
    <source>
        <dbReference type="EMBL" id="MFD2649808.1"/>
    </source>
</evidence>
<name>A0ABW5QQ09_9HYPH</name>
<keyword evidence="2" id="KW-0460">Magnesium</keyword>
<accession>A0ABW5QQ09</accession>
<reference evidence="5" key="1">
    <citation type="journal article" date="2019" name="Int. J. Syst. Evol. Microbiol.">
        <title>The Global Catalogue of Microorganisms (GCM) 10K type strain sequencing project: providing services to taxonomists for standard genome sequencing and annotation.</title>
        <authorList>
            <consortium name="The Broad Institute Genomics Platform"/>
            <consortium name="The Broad Institute Genome Sequencing Center for Infectious Disease"/>
            <person name="Wu L."/>
            <person name="Ma J."/>
        </authorList>
    </citation>
    <scope>NUCLEOTIDE SEQUENCE [LARGE SCALE GENOMIC DNA]</scope>
    <source>
        <strain evidence="5">CCM 7427</strain>
    </source>
</reference>
<dbReference type="PANTHER" id="PTHR19136:SF81">
    <property type="entry name" value="MOLYBDENUM COFACTOR GUANYLYLTRANSFERASE"/>
    <property type="match status" value="1"/>
</dbReference>
<dbReference type="InterPro" id="IPR029044">
    <property type="entry name" value="Nucleotide-diphossugar_trans"/>
</dbReference>
<dbReference type="Gene3D" id="3.90.550.10">
    <property type="entry name" value="Spore Coat Polysaccharide Biosynthesis Protein SpsA, Chain A"/>
    <property type="match status" value="1"/>
</dbReference>
<dbReference type="GO" id="GO:0016779">
    <property type="term" value="F:nucleotidyltransferase activity"/>
    <property type="evidence" value="ECO:0007669"/>
    <property type="project" value="UniProtKB-KW"/>
</dbReference>
<gene>
    <name evidence="4" type="ORF">ACFSX5_18635</name>
</gene>
<evidence type="ECO:0000256" key="1">
    <source>
        <dbReference type="ARBA" id="ARBA00022679"/>
    </source>
</evidence>
<keyword evidence="4" id="KW-0548">Nucleotidyltransferase</keyword>
<sequence length="205" mass="21296">MPGKDLHVLILAGGAGARLGGVRKSDLRVGGRPLLRRVVDALGPLENPLLVSTGPGTPPPDLPPHAIPVPDHDQEHAGPIAGLAAAVSALERRGIRSGLLLSVAVDTPFLPADYSTRLVTALGSAPAAAAAWKDQLYPTNALWRLDNLAAALPRSASPKGLLSTLGAVTVNWDGPCDPFANLNTLADLITLQNRSREQGRALLHS</sequence>
<dbReference type="RefSeq" id="WP_386835451.1">
    <property type="nucleotide sequence ID" value="NZ_JBHUNP010000001.1"/>
</dbReference>
<feature type="domain" description="MobA-like NTP transferase" evidence="3">
    <location>
        <begin position="8"/>
        <end position="156"/>
    </location>
</feature>
<evidence type="ECO:0000313" key="5">
    <source>
        <dbReference type="Proteomes" id="UP001597521"/>
    </source>
</evidence>
<dbReference type="Pfam" id="PF12804">
    <property type="entry name" value="NTP_transf_3"/>
    <property type="match status" value="1"/>
</dbReference>
<evidence type="ECO:0000256" key="2">
    <source>
        <dbReference type="ARBA" id="ARBA00022842"/>
    </source>
</evidence>
<organism evidence="4 5">
    <name type="scientific">Devosia albogilva</name>
    <dbReference type="NCBI Taxonomy" id="429726"/>
    <lineage>
        <taxon>Bacteria</taxon>
        <taxon>Pseudomonadati</taxon>
        <taxon>Pseudomonadota</taxon>
        <taxon>Alphaproteobacteria</taxon>
        <taxon>Hyphomicrobiales</taxon>
        <taxon>Devosiaceae</taxon>
        <taxon>Devosia</taxon>
    </lineage>
</organism>
<comment type="caution">
    <text evidence="4">The sequence shown here is derived from an EMBL/GenBank/DDBJ whole genome shotgun (WGS) entry which is preliminary data.</text>
</comment>
<dbReference type="SUPFAM" id="SSF53448">
    <property type="entry name" value="Nucleotide-diphospho-sugar transferases"/>
    <property type="match status" value="1"/>
</dbReference>